<evidence type="ECO:0000313" key="1">
    <source>
        <dbReference type="EMBL" id="GAG70976.1"/>
    </source>
</evidence>
<gene>
    <name evidence="1" type="ORF">S01H4_05405</name>
</gene>
<evidence type="ECO:0008006" key="2">
    <source>
        <dbReference type="Google" id="ProtNLM"/>
    </source>
</evidence>
<organism evidence="1">
    <name type="scientific">marine sediment metagenome</name>
    <dbReference type="NCBI Taxonomy" id="412755"/>
    <lineage>
        <taxon>unclassified sequences</taxon>
        <taxon>metagenomes</taxon>
        <taxon>ecological metagenomes</taxon>
    </lineage>
</organism>
<comment type="caution">
    <text evidence="1">The sequence shown here is derived from an EMBL/GenBank/DDBJ whole genome shotgun (WGS) entry which is preliminary data.</text>
</comment>
<dbReference type="SUPFAM" id="SSF56300">
    <property type="entry name" value="Metallo-dependent phosphatases"/>
    <property type="match status" value="1"/>
</dbReference>
<sequence length="506" mass="57850">HPPSPMGMGEHGLNLGALLNPNAFGHVVLSAGGPDNVQRANDAFNKLVEFQNTNWEIFKKIFSKMMSCVPTYLVPGNHDYNSLGYEFTGMSPREFKDLTNAIGNDIAERESGELLDFLMPLTFGIVSRQAIIDYFINQERPDYNSMENYKDTGLNKAEILKYDQGPDATFDPDDNVLNGNPTYYRKLESNWRALLGGIWAERGVSGIYSVGGIPQRNEHFTIPKEEGSFRLAFIDQGPQWNKIKNIGWMRGFPSHEKEPNPMLEKIIEWRNEEIYKDDFLIFFMHGPPLSIGPISDSKTDEIVSRCFKFIWGPEAEDYRDPCPSSYIWNKPNRIYPGDSTGLEVNNDPNLDAPYHNNREFLMNISPLTNWGTHNHTTGSTNLSEEKIRNQPIIIFAGHSHRRHTYSLKQTIRSDDETYMGCTHFRSGLKQLKNLNDSLYPKDWWEAEKSLILEVGCLGPIPPSDITEDMTDYLAVSHPEESQGFYLVTLKDDVVTKIEWNSLWYNP</sequence>
<name>X1BG30_9ZZZZ</name>
<feature type="non-terminal residue" evidence="1">
    <location>
        <position position="1"/>
    </location>
</feature>
<dbReference type="AlphaFoldDB" id="X1BG30"/>
<protein>
    <recommendedName>
        <fullName evidence="2">Calcineurin-like phosphoesterase domain-containing protein</fullName>
    </recommendedName>
</protein>
<dbReference type="InterPro" id="IPR029052">
    <property type="entry name" value="Metallo-depent_PP-like"/>
</dbReference>
<reference evidence="1" key="1">
    <citation type="journal article" date="2014" name="Front. Microbiol.">
        <title>High frequency of phylogenetically diverse reductive dehalogenase-homologous genes in deep subseafloor sedimentary metagenomes.</title>
        <authorList>
            <person name="Kawai M."/>
            <person name="Futagami T."/>
            <person name="Toyoda A."/>
            <person name="Takaki Y."/>
            <person name="Nishi S."/>
            <person name="Hori S."/>
            <person name="Arai W."/>
            <person name="Tsubouchi T."/>
            <person name="Morono Y."/>
            <person name="Uchiyama I."/>
            <person name="Ito T."/>
            <person name="Fujiyama A."/>
            <person name="Inagaki F."/>
            <person name="Takami H."/>
        </authorList>
    </citation>
    <scope>NUCLEOTIDE SEQUENCE</scope>
    <source>
        <strain evidence="1">Expedition CK06-06</strain>
    </source>
</reference>
<proteinExistence type="predicted"/>
<accession>X1BG30</accession>
<dbReference type="EMBL" id="BART01001564">
    <property type="protein sequence ID" value="GAG70976.1"/>
    <property type="molecule type" value="Genomic_DNA"/>
</dbReference>